<evidence type="ECO:0000313" key="2">
    <source>
        <dbReference type="EMBL" id="EMC99423.1"/>
    </source>
</evidence>
<feature type="domain" description="Heterokaryon incompatibility" evidence="1">
    <location>
        <begin position="44"/>
        <end position="105"/>
    </location>
</feature>
<dbReference type="OMA" id="CMTSIED"/>
<name>M2N5X0_BAUPA</name>
<evidence type="ECO:0000313" key="3">
    <source>
        <dbReference type="Proteomes" id="UP000011761"/>
    </source>
</evidence>
<dbReference type="HOGENOM" id="CLU_004184_6_2_1"/>
<dbReference type="InterPro" id="IPR052895">
    <property type="entry name" value="HetReg/Transcr_Mod"/>
</dbReference>
<protein>
    <recommendedName>
        <fullName evidence="1">Heterokaryon incompatibility domain-containing protein</fullName>
    </recommendedName>
</protein>
<proteinExistence type="predicted"/>
<gene>
    <name evidence="2" type="ORF">BAUCODRAFT_21234</name>
</gene>
<dbReference type="RefSeq" id="XP_007672852.1">
    <property type="nucleotide sequence ID" value="XM_007674662.1"/>
</dbReference>
<evidence type="ECO:0000259" key="1">
    <source>
        <dbReference type="Pfam" id="PF06985"/>
    </source>
</evidence>
<keyword evidence="3" id="KW-1185">Reference proteome</keyword>
<organism evidence="2 3">
    <name type="scientific">Baudoinia panamericana (strain UAMH 10762)</name>
    <name type="common">Angels' share fungus</name>
    <name type="synonym">Baudoinia compniacensis (strain UAMH 10762)</name>
    <dbReference type="NCBI Taxonomy" id="717646"/>
    <lineage>
        <taxon>Eukaryota</taxon>
        <taxon>Fungi</taxon>
        <taxon>Dikarya</taxon>
        <taxon>Ascomycota</taxon>
        <taxon>Pezizomycotina</taxon>
        <taxon>Dothideomycetes</taxon>
        <taxon>Dothideomycetidae</taxon>
        <taxon>Mycosphaerellales</taxon>
        <taxon>Teratosphaeriaceae</taxon>
        <taxon>Baudoinia</taxon>
    </lineage>
</organism>
<dbReference type="KEGG" id="bcom:BAUCODRAFT_21234"/>
<reference evidence="2 3" key="1">
    <citation type="journal article" date="2012" name="PLoS Pathog.">
        <title>Diverse lifestyles and strategies of plant pathogenesis encoded in the genomes of eighteen Dothideomycetes fungi.</title>
        <authorList>
            <person name="Ohm R.A."/>
            <person name="Feau N."/>
            <person name="Henrissat B."/>
            <person name="Schoch C.L."/>
            <person name="Horwitz B.A."/>
            <person name="Barry K.W."/>
            <person name="Condon B.J."/>
            <person name="Copeland A.C."/>
            <person name="Dhillon B."/>
            <person name="Glaser F."/>
            <person name="Hesse C.N."/>
            <person name="Kosti I."/>
            <person name="LaButti K."/>
            <person name="Lindquist E.A."/>
            <person name="Lucas S."/>
            <person name="Salamov A.A."/>
            <person name="Bradshaw R.E."/>
            <person name="Ciuffetti L."/>
            <person name="Hamelin R.C."/>
            <person name="Kema G.H.J."/>
            <person name="Lawrence C."/>
            <person name="Scott J.A."/>
            <person name="Spatafora J.W."/>
            <person name="Turgeon B.G."/>
            <person name="de Wit P.J.G.M."/>
            <person name="Zhong S."/>
            <person name="Goodwin S.B."/>
            <person name="Grigoriev I.V."/>
        </authorList>
    </citation>
    <scope>NUCLEOTIDE SEQUENCE [LARGE SCALE GENOMIC DNA]</scope>
    <source>
        <strain evidence="2 3">UAMH 10762</strain>
    </source>
</reference>
<dbReference type="GeneID" id="19109739"/>
<dbReference type="PANTHER" id="PTHR24148">
    <property type="entry name" value="ANKYRIN REPEAT DOMAIN-CONTAINING PROTEIN 39 HOMOLOG-RELATED"/>
    <property type="match status" value="1"/>
</dbReference>
<dbReference type="OrthoDB" id="3553147at2759"/>
<accession>M2N5X0</accession>
<dbReference type="AlphaFoldDB" id="M2N5X0"/>
<dbReference type="InterPro" id="IPR010730">
    <property type="entry name" value="HET"/>
</dbReference>
<dbReference type="EMBL" id="KB445551">
    <property type="protein sequence ID" value="EMC99423.1"/>
    <property type="molecule type" value="Genomic_DNA"/>
</dbReference>
<dbReference type="PANTHER" id="PTHR24148:SF80">
    <property type="entry name" value="HETEROKARYON INCOMPATIBILITY DOMAIN-CONTAINING PROTEIN"/>
    <property type="match status" value="1"/>
</dbReference>
<dbReference type="STRING" id="717646.M2N5X0"/>
<sequence>MENTIYTVSLKDGQLRLLHLSPGCDSEPLTCMTSIEDADAPQHYEAVSYLWGSMDYKEVVHCASRDVEVTRNGAQALRRLRLKDNARVLWMDQICINQADLQERSQ</sequence>
<dbReference type="Pfam" id="PF06985">
    <property type="entry name" value="HET"/>
    <property type="match status" value="1"/>
</dbReference>
<dbReference type="Proteomes" id="UP000011761">
    <property type="component" value="Unassembled WGS sequence"/>
</dbReference>